<dbReference type="EMBL" id="JAGRZL010000011">
    <property type="protein sequence ID" value="MBR7628178.1"/>
    <property type="molecule type" value="Genomic_DNA"/>
</dbReference>
<dbReference type="PROSITE" id="PS51257">
    <property type="entry name" value="PROKAR_LIPOPROTEIN"/>
    <property type="match status" value="1"/>
</dbReference>
<organism evidence="1 2">
    <name type="scientific">Aeromonas popoffii</name>
    <dbReference type="NCBI Taxonomy" id="70856"/>
    <lineage>
        <taxon>Bacteria</taxon>
        <taxon>Pseudomonadati</taxon>
        <taxon>Pseudomonadota</taxon>
        <taxon>Gammaproteobacteria</taxon>
        <taxon>Aeromonadales</taxon>
        <taxon>Aeromonadaceae</taxon>
        <taxon>Aeromonas</taxon>
    </lineage>
</organism>
<dbReference type="RefSeq" id="WP_212512784.1">
    <property type="nucleotide sequence ID" value="NZ_CAWQDX010000013.1"/>
</dbReference>
<proteinExistence type="predicted"/>
<reference evidence="1 2" key="1">
    <citation type="submission" date="2021-04" db="EMBL/GenBank/DDBJ databases">
        <title>Draft Genome of Aeromonas popoffii ID682, isolated from a natural water source in Idaho.</title>
        <authorList>
            <person name="Testerman T."/>
            <person name="Graf J."/>
        </authorList>
    </citation>
    <scope>NUCLEOTIDE SEQUENCE [LARGE SCALE GENOMIC DNA]</scope>
    <source>
        <strain evidence="1 2">ID682</strain>
    </source>
</reference>
<gene>
    <name evidence="1" type="ORF">KAT72_03810</name>
</gene>
<accession>A0ABS5GM12</accession>
<evidence type="ECO:0000313" key="2">
    <source>
        <dbReference type="Proteomes" id="UP000675653"/>
    </source>
</evidence>
<keyword evidence="2" id="KW-1185">Reference proteome</keyword>
<comment type="caution">
    <text evidence="1">The sequence shown here is derived from an EMBL/GenBank/DDBJ whole genome shotgun (WGS) entry which is preliminary data.</text>
</comment>
<sequence>MKILLPLFTLLLTACSSGPDTLLMEIDDDAWQAICKDGTQVKALVEEGICAEHGGVASWTNQPRGERIVDDAANPCDPDAIK</sequence>
<protein>
    <recommendedName>
        <fullName evidence="3">DUF333 domain-containing protein</fullName>
    </recommendedName>
</protein>
<evidence type="ECO:0008006" key="3">
    <source>
        <dbReference type="Google" id="ProtNLM"/>
    </source>
</evidence>
<dbReference type="Proteomes" id="UP000675653">
    <property type="component" value="Unassembled WGS sequence"/>
</dbReference>
<name>A0ABS5GM12_9GAMM</name>
<evidence type="ECO:0000313" key="1">
    <source>
        <dbReference type="EMBL" id="MBR7628178.1"/>
    </source>
</evidence>